<organism evidence="1">
    <name type="scientific">uncultured Caudovirales phage</name>
    <dbReference type="NCBI Taxonomy" id="2100421"/>
    <lineage>
        <taxon>Viruses</taxon>
        <taxon>Duplodnaviria</taxon>
        <taxon>Heunggongvirae</taxon>
        <taxon>Uroviricota</taxon>
        <taxon>Caudoviricetes</taxon>
        <taxon>Peduoviridae</taxon>
        <taxon>Maltschvirus</taxon>
        <taxon>Maltschvirus maltsch</taxon>
    </lineage>
</organism>
<sequence length="242" mass="26885">MVAKKYQNPAGGLNAVTKPINLSICIPARDHVDAGFAHDLATLSAHWYGAAPVGSKFNIHMVSGTLIADQRQKLVKIALKEGADWILFLDSDMRFPKNIAHRMIANDLDIVAANYPTRRMPTKTVAFSNFEKLECIYLDDAQSRMQEVDAVGMGVMLIRAQVFKALPQPWFQIGYAPKSEAFVGEDIYFCKLAQRHGFKVMIDNAVSAEVRHIGVFEFSHEHAEAERDMDSMVMAEIEGAAA</sequence>
<evidence type="ECO:0000313" key="2">
    <source>
        <dbReference type="EMBL" id="CAB4218738.1"/>
    </source>
</evidence>
<protein>
    <submittedName>
        <fullName evidence="1">Uncharacterized protein</fullName>
    </submittedName>
</protein>
<dbReference type="InterPro" id="IPR029044">
    <property type="entry name" value="Nucleotide-diphossugar_trans"/>
</dbReference>
<proteinExistence type="predicted"/>
<name>A0A6J5SHD3_9CAUD</name>
<dbReference type="SUPFAM" id="SSF53448">
    <property type="entry name" value="Nucleotide-diphospho-sugar transferases"/>
    <property type="match status" value="1"/>
</dbReference>
<gene>
    <name evidence="1" type="ORF">UFOVP1459_7</name>
    <name evidence="2" type="ORF">UFOVP1609_39</name>
</gene>
<evidence type="ECO:0000313" key="1">
    <source>
        <dbReference type="EMBL" id="CAB4213983.1"/>
    </source>
</evidence>
<dbReference type="Gene3D" id="3.90.550.40">
    <property type="match status" value="1"/>
</dbReference>
<dbReference type="EMBL" id="LR797459">
    <property type="protein sequence ID" value="CAB4218738.1"/>
    <property type="molecule type" value="Genomic_DNA"/>
</dbReference>
<accession>A0A6J5SHD3</accession>
<reference evidence="1" key="1">
    <citation type="submission" date="2020-05" db="EMBL/GenBank/DDBJ databases">
        <authorList>
            <person name="Chiriac C."/>
            <person name="Salcher M."/>
            <person name="Ghai R."/>
            <person name="Kavagutti S V."/>
        </authorList>
    </citation>
    <scope>NUCLEOTIDE SEQUENCE</scope>
</reference>
<dbReference type="EMBL" id="LR797412">
    <property type="protein sequence ID" value="CAB4213983.1"/>
    <property type="molecule type" value="Genomic_DNA"/>
</dbReference>